<reference evidence="8" key="1">
    <citation type="submission" date="2019-09" db="EMBL/GenBank/DDBJ databases">
        <title>Characterisation of the sponge microbiome using genome-centric metagenomics.</title>
        <authorList>
            <person name="Engelberts J.P."/>
            <person name="Robbins S.J."/>
            <person name="De Goeij J.M."/>
            <person name="Aranda M."/>
            <person name="Bell S.C."/>
            <person name="Webster N.S."/>
        </authorList>
    </citation>
    <scope>NUCLEOTIDE SEQUENCE</scope>
    <source>
        <strain evidence="8">SB0664_bin_27</strain>
    </source>
</reference>
<feature type="domain" description="ABC-2 type transporter transmembrane" evidence="7">
    <location>
        <begin position="22"/>
        <end position="346"/>
    </location>
</feature>
<comment type="caution">
    <text evidence="8">The sequence shown here is derived from an EMBL/GenBank/DDBJ whole genome shotgun (WGS) entry which is preliminary data.</text>
</comment>
<dbReference type="InterPro" id="IPR051449">
    <property type="entry name" value="ABC-2_transporter_component"/>
</dbReference>
<evidence type="ECO:0000313" key="8">
    <source>
        <dbReference type="EMBL" id="MXY94628.1"/>
    </source>
</evidence>
<protein>
    <submittedName>
        <fullName evidence="8">ABC transporter permease</fullName>
    </submittedName>
</protein>
<comment type="subcellular location">
    <subcellularLocation>
        <location evidence="1">Cell membrane</location>
        <topology evidence="1">Multi-pass membrane protein</topology>
    </subcellularLocation>
</comment>
<feature type="transmembrane region" description="Helical" evidence="6">
    <location>
        <begin position="242"/>
        <end position="265"/>
    </location>
</feature>
<gene>
    <name evidence="8" type="ORF">F4Y42_14395</name>
</gene>
<dbReference type="EMBL" id="VXRG01000118">
    <property type="protein sequence ID" value="MXY94628.1"/>
    <property type="molecule type" value="Genomic_DNA"/>
</dbReference>
<evidence type="ECO:0000256" key="3">
    <source>
        <dbReference type="ARBA" id="ARBA00022692"/>
    </source>
</evidence>
<dbReference type="PANTHER" id="PTHR30294:SF29">
    <property type="entry name" value="MULTIDRUG ABC TRANSPORTER PERMEASE YBHS-RELATED"/>
    <property type="match status" value="1"/>
</dbReference>
<organism evidence="8">
    <name type="scientific">Caldilineaceae bacterium SB0664_bin_27</name>
    <dbReference type="NCBI Taxonomy" id="2605260"/>
    <lineage>
        <taxon>Bacteria</taxon>
        <taxon>Bacillati</taxon>
        <taxon>Chloroflexota</taxon>
        <taxon>Caldilineae</taxon>
        <taxon>Caldilineales</taxon>
        <taxon>Caldilineaceae</taxon>
    </lineage>
</organism>
<keyword evidence="2" id="KW-1003">Cell membrane</keyword>
<feature type="transmembrane region" description="Helical" evidence="6">
    <location>
        <begin position="214"/>
        <end position="236"/>
    </location>
</feature>
<evidence type="ECO:0000259" key="7">
    <source>
        <dbReference type="Pfam" id="PF12698"/>
    </source>
</evidence>
<evidence type="ECO:0000256" key="1">
    <source>
        <dbReference type="ARBA" id="ARBA00004651"/>
    </source>
</evidence>
<name>A0A6B0YYY7_9CHLR</name>
<dbReference type="InterPro" id="IPR013525">
    <property type="entry name" value="ABC2_TM"/>
</dbReference>
<dbReference type="Pfam" id="PF12698">
    <property type="entry name" value="ABC2_membrane_3"/>
    <property type="match status" value="1"/>
</dbReference>
<evidence type="ECO:0000256" key="4">
    <source>
        <dbReference type="ARBA" id="ARBA00022989"/>
    </source>
</evidence>
<evidence type="ECO:0000256" key="2">
    <source>
        <dbReference type="ARBA" id="ARBA00022475"/>
    </source>
</evidence>
<dbReference type="PANTHER" id="PTHR30294">
    <property type="entry name" value="MEMBRANE COMPONENT OF ABC TRANSPORTER YHHJ-RELATED"/>
    <property type="match status" value="1"/>
</dbReference>
<feature type="transmembrane region" description="Helical" evidence="6">
    <location>
        <begin position="277"/>
        <end position="295"/>
    </location>
</feature>
<feature type="transmembrane region" description="Helical" evidence="6">
    <location>
        <begin position="21"/>
        <end position="41"/>
    </location>
</feature>
<keyword evidence="3 6" id="KW-0812">Transmembrane</keyword>
<feature type="transmembrane region" description="Helical" evidence="6">
    <location>
        <begin position="328"/>
        <end position="350"/>
    </location>
</feature>
<evidence type="ECO:0000256" key="5">
    <source>
        <dbReference type="ARBA" id="ARBA00023136"/>
    </source>
</evidence>
<proteinExistence type="predicted"/>
<dbReference type="AlphaFoldDB" id="A0A6B0YYY7"/>
<evidence type="ECO:0000256" key="6">
    <source>
        <dbReference type="SAM" id="Phobius"/>
    </source>
</evidence>
<dbReference type="GO" id="GO:0140359">
    <property type="term" value="F:ABC-type transporter activity"/>
    <property type="evidence" value="ECO:0007669"/>
    <property type="project" value="InterPro"/>
</dbReference>
<keyword evidence="5 6" id="KW-0472">Membrane</keyword>
<sequence length="361" mass="38438">MDIQRIAVLMGKDVRLGATNFMVIYVLVMPVVLSLLIALVFGDLLAQTPRLGIYDASASEQFTRPLLDHPSINTTIYNSDEALQSAVGRGSEEIGLSLPAGFAASLEDDSAEVDFTIYRWGEAGVRNLLLLESAVARAMTAGIGSSIDQLPVTVNAEQIGSANTQTWSQRLLPLLLIMSIVLGGLFFPAASLLDEKKDRTLVALTSTPTSLLDVYLSKTLMGFILSGIMGSVILLINGAFVGQVALLLLVIALGGLMSSSFGIILGSVSKDMDTFMGVIKAAGILLYAPGILKIFPQVPEWIGRVFPTYYLMNPLIEVSQNGAGIAEIALDIAVLALISIVLLVLLSSVIGRQQQKLALET</sequence>
<accession>A0A6B0YYY7</accession>
<feature type="transmembrane region" description="Helical" evidence="6">
    <location>
        <begin position="171"/>
        <end position="193"/>
    </location>
</feature>
<dbReference type="GO" id="GO:0005886">
    <property type="term" value="C:plasma membrane"/>
    <property type="evidence" value="ECO:0007669"/>
    <property type="project" value="UniProtKB-SubCell"/>
</dbReference>
<keyword evidence="4 6" id="KW-1133">Transmembrane helix</keyword>